<dbReference type="RefSeq" id="WP_027951819.1">
    <property type="nucleotide sequence ID" value="NZ_JADU01000007.1"/>
</dbReference>
<gene>
    <name evidence="2" type="ORF">ACFFK8_12365</name>
</gene>
<keyword evidence="1" id="KW-0732">Signal</keyword>
<comment type="caution">
    <text evidence="2">The sequence shown here is derived from an EMBL/GenBank/DDBJ whole genome shotgun (WGS) entry which is preliminary data.</text>
</comment>
<dbReference type="EMBL" id="JBHLZF010000002">
    <property type="protein sequence ID" value="MFB9898568.1"/>
    <property type="molecule type" value="Genomic_DNA"/>
</dbReference>
<feature type="signal peptide" evidence="1">
    <location>
        <begin position="1"/>
        <end position="26"/>
    </location>
</feature>
<evidence type="ECO:0000256" key="1">
    <source>
        <dbReference type="SAM" id="SignalP"/>
    </source>
</evidence>
<sequence length="115" mass="12974">MNKKNILRGLQLFLFPLLLSSCAALGMSGQLKAISKIHQGQTQQQVLSAMKGEPKYRRFMENGIEQWEYHKNVCLNGDYDVVLIGFRDGRVVSLDSFPYVYPKAPESSQPAGPQR</sequence>
<reference evidence="2 3" key="1">
    <citation type="submission" date="2024-09" db="EMBL/GenBank/DDBJ databases">
        <authorList>
            <person name="Sun Q."/>
            <person name="Mori K."/>
        </authorList>
    </citation>
    <scope>NUCLEOTIDE SEQUENCE [LARGE SCALE GENOMIC DNA]</scope>
    <source>
        <strain evidence="2 3">ATCC 51272</strain>
    </source>
</reference>
<dbReference type="PROSITE" id="PS51257">
    <property type="entry name" value="PROKAR_LIPOPROTEIN"/>
    <property type="match status" value="1"/>
</dbReference>
<protein>
    <recommendedName>
        <fullName evidence="4">Lipoprotein SmpA/OmlA domain-containing protein</fullName>
    </recommendedName>
</protein>
<keyword evidence="3" id="KW-1185">Reference proteome</keyword>
<evidence type="ECO:0000313" key="2">
    <source>
        <dbReference type="EMBL" id="MFB9898568.1"/>
    </source>
</evidence>
<accession>A0ABV5ZMF1</accession>
<dbReference type="Proteomes" id="UP001589688">
    <property type="component" value="Unassembled WGS sequence"/>
</dbReference>
<evidence type="ECO:0000313" key="3">
    <source>
        <dbReference type="Proteomes" id="UP001589688"/>
    </source>
</evidence>
<organism evidence="2 3">
    <name type="scientific">Hallella seregens ATCC 51272</name>
    <dbReference type="NCBI Taxonomy" id="1336250"/>
    <lineage>
        <taxon>Bacteria</taxon>
        <taxon>Pseudomonadati</taxon>
        <taxon>Bacteroidota</taxon>
        <taxon>Bacteroidia</taxon>
        <taxon>Bacteroidales</taxon>
        <taxon>Prevotellaceae</taxon>
        <taxon>Hallella</taxon>
    </lineage>
</organism>
<feature type="chain" id="PRO_5047105699" description="Lipoprotein SmpA/OmlA domain-containing protein" evidence="1">
    <location>
        <begin position="27"/>
        <end position="115"/>
    </location>
</feature>
<name>A0ABV5ZMF1_9BACT</name>
<evidence type="ECO:0008006" key="4">
    <source>
        <dbReference type="Google" id="ProtNLM"/>
    </source>
</evidence>
<proteinExistence type="predicted"/>